<keyword evidence="1" id="KW-0812">Transmembrane</keyword>
<evidence type="ECO:0000256" key="1">
    <source>
        <dbReference type="SAM" id="Phobius"/>
    </source>
</evidence>
<dbReference type="PROSITE" id="PS51257">
    <property type="entry name" value="PROKAR_LIPOPROTEIN"/>
    <property type="match status" value="1"/>
</dbReference>
<dbReference type="RefSeq" id="WP_132848933.1">
    <property type="nucleotide sequence ID" value="NZ_CP058648.1"/>
</dbReference>
<dbReference type="EMBL" id="SLYC01000027">
    <property type="protein sequence ID" value="TCQ01503.1"/>
    <property type="molecule type" value="Genomic_DNA"/>
</dbReference>
<dbReference type="Proteomes" id="UP000295504">
    <property type="component" value="Unassembled WGS sequence"/>
</dbReference>
<feature type="transmembrane region" description="Helical" evidence="1">
    <location>
        <begin position="12"/>
        <end position="39"/>
    </location>
</feature>
<feature type="domain" description="Putative Flp pilus-assembly TadG-like N-terminal" evidence="2">
    <location>
        <begin position="11"/>
        <end position="57"/>
    </location>
</feature>
<gene>
    <name evidence="3" type="ORF">EDD79_102722</name>
</gene>
<protein>
    <submittedName>
        <fullName evidence="3">Putative Flp pilus-assembly TadE/G-like protein</fullName>
    </submittedName>
</protein>
<evidence type="ECO:0000313" key="3">
    <source>
        <dbReference type="EMBL" id="TCQ01503.1"/>
    </source>
</evidence>
<evidence type="ECO:0000313" key="4">
    <source>
        <dbReference type="Proteomes" id="UP000295504"/>
    </source>
</evidence>
<evidence type="ECO:0000259" key="2">
    <source>
        <dbReference type="Pfam" id="PF13400"/>
    </source>
</evidence>
<organism evidence="3 4">
    <name type="scientific">Serpentinicella alkaliphila</name>
    <dbReference type="NCBI Taxonomy" id="1734049"/>
    <lineage>
        <taxon>Bacteria</taxon>
        <taxon>Bacillati</taxon>
        <taxon>Bacillota</taxon>
        <taxon>Clostridia</taxon>
        <taxon>Peptostreptococcales</taxon>
        <taxon>Natronincolaceae</taxon>
        <taxon>Serpentinicella</taxon>
    </lineage>
</organism>
<name>A0A4R2U1K6_9FIRM</name>
<reference evidence="3 4" key="1">
    <citation type="submission" date="2019-03" db="EMBL/GenBank/DDBJ databases">
        <title>Genomic Encyclopedia of Type Strains, Phase IV (KMG-IV): sequencing the most valuable type-strain genomes for metagenomic binning, comparative biology and taxonomic classification.</title>
        <authorList>
            <person name="Goeker M."/>
        </authorList>
    </citation>
    <scope>NUCLEOTIDE SEQUENCE [LARGE SCALE GENOMIC DNA]</scope>
    <source>
        <strain evidence="3 4">DSM 100013</strain>
    </source>
</reference>
<dbReference type="Pfam" id="PF13400">
    <property type="entry name" value="Tad"/>
    <property type="match status" value="1"/>
</dbReference>
<dbReference type="AlphaFoldDB" id="A0A4R2U1K6"/>
<keyword evidence="1" id="KW-1133">Transmembrane helix</keyword>
<comment type="caution">
    <text evidence="3">The sequence shown here is derived from an EMBL/GenBank/DDBJ whole genome shotgun (WGS) entry which is preliminary data.</text>
</comment>
<keyword evidence="4" id="KW-1185">Reference proteome</keyword>
<sequence length="301" mass="32265">MIRRLLNNENGSTVIIVALLMVVLIGCVALVVDGGLLYITEAKISNAIDAAALAGVQELPYSPTMAVDKAKEYAATNGINPEKLNVEIFNNNRGIKVEYERKVELLFAKILGFGIGNVDGSAIAQVAPIVGASGAVPLGIQNYNFVFGQTYTLKVGGGDGSTGWFGALALSKPGAKVYEDNLTYGFKGSIRIGDILDIETGNMSNPTKRAIDYRIGRCNHTPFCNAEKFNPNCDRLLKVPVIEFIESKKVKVLGFSVFLVDAVTGQGNDSIITGKFVRTVTSGEIDYNGPDYGLYGTKLTH</sequence>
<dbReference type="InterPro" id="IPR028087">
    <property type="entry name" value="Tad_N"/>
</dbReference>
<accession>A0A4R2U1K6</accession>
<keyword evidence="1" id="KW-0472">Membrane</keyword>
<dbReference type="OrthoDB" id="5447051at2"/>
<proteinExistence type="predicted"/>